<dbReference type="AlphaFoldDB" id="A0A2M7QJN8"/>
<dbReference type="EMBL" id="PFLI01000077">
    <property type="protein sequence ID" value="PIY72166.1"/>
    <property type="molecule type" value="Genomic_DNA"/>
</dbReference>
<dbReference type="CDD" id="cd02440">
    <property type="entry name" value="AdoMet_MTases"/>
    <property type="match status" value="1"/>
</dbReference>
<comment type="caution">
    <text evidence="1">The sequence shown here is derived from an EMBL/GenBank/DDBJ whole genome shotgun (WGS) entry which is preliminary data.</text>
</comment>
<dbReference type="Pfam" id="PF13489">
    <property type="entry name" value="Methyltransf_23"/>
    <property type="match status" value="1"/>
</dbReference>
<protein>
    <submittedName>
        <fullName evidence="1">Uncharacterized protein</fullName>
    </submittedName>
</protein>
<dbReference type="Proteomes" id="UP000229401">
    <property type="component" value="Unassembled WGS sequence"/>
</dbReference>
<proteinExistence type="predicted"/>
<evidence type="ECO:0000313" key="2">
    <source>
        <dbReference type="Proteomes" id="UP000229401"/>
    </source>
</evidence>
<gene>
    <name evidence="1" type="ORF">COY87_02375</name>
</gene>
<sequence>MPIFEEELLEPIPRIIRFIKAFRELPKGVPLSIADLGCGPKIRAYHAMKKTGVIISSYFGIDPLISKDVIKSHMFDNSLTLVPKPFNKHIPLPDVAVEYVIFLAVLEHVDNPKHILQDIPRVLKPKGKAIITTPTPRAKNMLEFMSYKLGILSRREIEEHQNYFLKEDLISMIKSSKDINVSHSYFEFGLNNLLVIEKK</sequence>
<name>A0A2M7QJN8_9BACT</name>
<dbReference type="SUPFAM" id="SSF53335">
    <property type="entry name" value="S-adenosyl-L-methionine-dependent methyltransferases"/>
    <property type="match status" value="1"/>
</dbReference>
<organism evidence="1 2">
    <name type="scientific">Candidatus Roizmanbacteria bacterium CG_4_10_14_0_8_um_filter_33_9</name>
    <dbReference type="NCBI Taxonomy" id="1974826"/>
    <lineage>
        <taxon>Bacteria</taxon>
        <taxon>Candidatus Roizmaniibacteriota</taxon>
    </lineage>
</organism>
<evidence type="ECO:0000313" key="1">
    <source>
        <dbReference type="EMBL" id="PIY72166.1"/>
    </source>
</evidence>
<accession>A0A2M7QJN8</accession>
<reference evidence="2" key="1">
    <citation type="submission" date="2017-09" db="EMBL/GenBank/DDBJ databases">
        <title>Depth-based differentiation of microbial function through sediment-hosted aquifers and enrichment of novel symbionts in the deep terrestrial subsurface.</title>
        <authorList>
            <person name="Probst A.J."/>
            <person name="Ladd B."/>
            <person name="Jarett J.K."/>
            <person name="Geller-Mcgrath D.E."/>
            <person name="Sieber C.M.K."/>
            <person name="Emerson J.B."/>
            <person name="Anantharaman K."/>
            <person name="Thomas B.C."/>
            <person name="Malmstrom R."/>
            <person name="Stieglmeier M."/>
            <person name="Klingl A."/>
            <person name="Woyke T."/>
            <person name="Ryan C.M."/>
            <person name="Banfield J.F."/>
        </authorList>
    </citation>
    <scope>NUCLEOTIDE SEQUENCE [LARGE SCALE GENOMIC DNA]</scope>
</reference>
<dbReference type="InterPro" id="IPR029063">
    <property type="entry name" value="SAM-dependent_MTases_sf"/>
</dbReference>
<dbReference type="Gene3D" id="3.40.50.150">
    <property type="entry name" value="Vaccinia Virus protein VP39"/>
    <property type="match status" value="1"/>
</dbReference>